<keyword evidence="12" id="KW-1185">Reference proteome</keyword>
<evidence type="ECO:0000256" key="2">
    <source>
        <dbReference type="ARBA" id="ARBA00022679"/>
    </source>
</evidence>
<feature type="binding site" evidence="8">
    <location>
        <position position="26"/>
    </location>
    <ligand>
        <name>GTP</name>
        <dbReference type="ChEBI" id="CHEBI:37565"/>
    </ligand>
</feature>
<gene>
    <name evidence="8" type="primary">mobA</name>
    <name evidence="11" type="ORF">CDN99_09945</name>
</gene>
<dbReference type="AlphaFoldDB" id="A0A246JFS3"/>
<comment type="cofactor">
    <cofactor evidence="8">
        <name>Mg(2+)</name>
        <dbReference type="ChEBI" id="CHEBI:18420"/>
    </cofactor>
</comment>
<keyword evidence="5 8" id="KW-0460">Magnesium</keyword>
<feature type="region of interest" description="Disordered" evidence="9">
    <location>
        <begin position="98"/>
        <end position="119"/>
    </location>
</feature>
<dbReference type="GO" id="GO:0005525">
    <property type="term" value="F:GTP binding"/>
    <property type="evidence" value="ECO:0007669"/>
    <property type="project" value="UniProtKB-UniRule"/>
</dbReference>
<evidence type="ECO:0000313" key="12">
    <source>
        <dbReference type="Proteomes" id="UP000197468"/>
    </source>
</evidence>
<dbReference type="GO" id="GO:0046872">
    <property type="term" value="F:metal ion binding"/>
    <property type="evidence" value="ECO:0007669"/>
    <property type="project" value="UniProtKB-KW"/>
</dbReference>
<evidence type="ECO:0000256" key="1">
    <source>
        <dbReference type="ARBA" id="ARBA00022490"/>
    </source>
</evidence>
<dbReference type="InterPro" id="IPR025877">
    <property type="entry name" value="MobA-like_NTP_Trfase"/>
</dbReference>
<comment type="similarity">
    <text evidence="8">Belongs to the MobA family.</text>
</comment>
<dbReference type="SUPFAM" id="SSF53448">
    <property type="entry name" value="Nucleotide-diphospho-sugar transferases"/>
    <property type="match status" value="1"/>
</dbReference>
<dbReference type="Proteomes" id="UP000197468">
    <property type="component" value="Unassembled WGS sequence"/>
</dbReference>
<feature type="binding site" evidence="8">
    <location>
        <position position="153"/>
    </location>
    <ligand>
        <name>GTP</name>
        <dbReference type="ChEBI" id="CHEBI:37565"/>
    </ligand>
</feature>
<dbReference type="GO" id="GO:1902758">
    <property type="term" value="P:bis(molybdopterin guanine dinucleotide)molybdenum biosynthetic process"/>
    <property type="evidence" value="ECO:0007669"/>
    <property type="project" value="TreeGrafter"/>
</dbReference>
<dbReference type="GO" id="GO:0061603">
    <property type="term" value="F:molybdenum cofactor guanylyltransferase activity"/>
    <property type="evidence" value="ECO:0007669"/>
    <property type="project" value="UniProtKB-EC"/>
</dbReference>
<evidence type="ECO:0000256" key="7">
    <source>
        <dbReference type="ARBA" id="ARBA00023150"/>
    </source>
</evidence>
<keyword evidence="3 8" id="KW-0479">Metal-binding</keyword>
<evidence type="ECO:0000256" key="4">
    <source>
        <dbReference type="ARBA" id="ARBA00022741"/>
    </source>
</evidence>
<protein>
    <recommendedName>
        <fullName evidence="8">Molybdenum cofactor guanylyltransferase</fullName>
        <shortName evidence="8">MoCo guanylyltransferase</shortName>
        <ecNumber evidence="8">2.7.7.77</ecNumber>
    </recommendedName>
    <alternativeName>
        <fullName evidence="8">GTP:molybdopterin guanylyltransferase</fullName>
    </alternativeName>
    <alternativeName>
        <fullName evidence="8">Mo-MPT guanylyltransferase</fullName>
    </alternativeName>
    <alternativeName>
        <fullName evidence="8">Molybdopterin guanylyltransferase</fullName>
    </alternativeName>
    <alternativeName>
        <fullName evidence="8">Molybdopterin-guanine dinucleotide synthase</fullName>
        <shortName evidence="8">MGD synthase</shortName>
    </alternativeName>
</protein>
<evidence type="ECO:0000256" key="8">
    <source>
        <dbReference type="HAMAP-Rule" id="MF_00316"/>
    </source>
</evidence>
<feature type="domain" description="MobA-like NTP transferase" evidence="10">
    <location>
        <begin position="10"/>
        <end position="221"/>
    </location>
</feature>
<evidence type="ECO:0000256" key="9">
    <source>
        <dbReference type="SAM" id="MobiDB-lite"/>
    </source>
</evidence>
<dbReference type="InterPro" id="IPR029044">
    <property type="entry name" value="Nucleotide-diphossugar_trans"/>
</dbReference>
<comment type="domain">
    <text evidence="8">The N-terminal domain determines nucleotide recognition and specific binding, while the C-terminal domain determines the specific binding to the target protein.</text>
</comment>
<comment type="caution">
    <text evidence="8">Lacks conserved residue(s) required for the propagation of feature annotation.</text>
</comment>
<dbReference type="HAMAP" id="MF_00316">
    <property type="entry name" value="MobA"/>
    <property type="match status" value="1"/>
</dbReference>
<feature type="binding site" evidence="8">
    <location>
        <position position="73"/>
    </location>
    <ligand>
        <name>GTP</name>
        <dbReference type="ChEBI" id="CHEBI:37565"/>
    </ligand>
</feature>
<reference evidence="11 12" key="1">
    <citation type="journal article" date="2008" name="Int. J. Syst. Evol. Microbiol.">
        <title>Description of Roseateles aquatilis sp. nov. and Roseateles terrae sp. nov., in the class Betaproteobacteria, and emended description of the genus Roseateles.</title>
        <authorList>
            <person name="Gomila M."/>
            <person name="Bowien B."/>
            <person name="Falsen E."/>
            <person name="Moore E.R."/>
            <person name="Lalucat J."/>
        </authorList>
    </citation>
    <scope>NUCLEOTIDE SEQUENCE [LARGE SCALE GENOMIC DNA]</scope>
    <source>
        <strain evidence="11 12">CCUG 48205</strain>
    </source>
</reference>
<keyword evidence="1 8" id="KW-0963">Cytoplasm</keyword>
<sequence length="255" mass="26979">MRAVLDSTTALILCGGRATRMGGVDKPLQAFQGRPLARHVLDRIAPQTGGRVLISANRHLDEYRRFGVPVLTDTLPDFPGPLAGMLAGMTALAEPLTPDGLGSTGAGSTADALGGSGRPTDAVPQWHPGTVAGTDGWTSHPGGDAWLLCVSGDSPWLPTDLAERLAAALPPGRSAAMALGRESPGEPLRSQPLASLIHLGHRQTLAAALRQGERRVEAWLRTLPLALVPFDRPEDDHAFANINDRSELERLQSRV</sequence>
<dbReference type="EMBL" id="NIOF01000003">
    <property type="protein sequence ID" value="OWQ91465.1"/>
    <property type="molecule type" value="Genomic_DNA"/>
</dbReference>
<evidence type="ECO:0000256" key="3">
    <source>
        <dbReference type="ARBA" id="ARBA00022723"/>
    </source>
</evidence>
<evidence type="ECO:0000256" key="5">
    <source>
        <dbReference type="ARBA" id="ARBA00022842"/>
    </source>
</evidence>
<feature type="binding site" evidence="8">
    <location>
        <position position="153"/>
    </location>
    <ligand>
        <name>Mg(2+)</name>
        <dbReference type="ChEBI" id="CHEBI:18420"/>
    </ligand>
</feature>
<dbReference type="GO" id="GO:0005737">
    <property type="term" value="C:cytoplasm"/>
    <property type="evidence" value="ECO:0007669"/>
    <property type="project" value="UniProtKB-SubCell"/>
</dbReference>
<organism evidence="11 12">
    <name type="scientific">Roseateles aquatilis</name>
    <dbReference type="NCBI Taxonomy" id="431061"/>
    <lineage>
        <taxon>Bacteria</taxon>
        <taxon>Pseudomonadati</taxon>
        <taxon>Pseudomonadota</taxon>
        <taxon>Betaproteobacteria</taxon>
        <taxon>Burkholderiales</taxon>
        <taxon>Sphaerotilaceae</taxon>
        <taxon>Roseateles</taxon>
    </lineage>
</organism>
<comment type="subcellular location">
    <subcellularLocation>
        <location evidence="8">Cytoplasm</location>
    </subcellularLocation>
</comment>
<name>A0A246JFS3_9BURK</name>
<proteinExistence type="inferred from homology"/>
<dbReference type="InterPro" id="IPR013482">
    <property type="entry name" value="Molybde_CF_guanTrfase"/>
</dbReference>
<dbReference type="RefSeq" id="WP_088384691.1">
    <property type="nucleotide sequence ID" value="NZ_NIOF01000003.1"/>
</dbReference>
<comment type="caution">
    <text evidence="11">The sequence shown here is derived from an EMBL/GenBank/DDBJ whole genome shotgun (WGS) entry which is preliminary data.</text>
</comment>
<dbReference type="PANTHER" id="PTHR19136">
    <property type="entry name" value="MOLYBDENUM COFACTOR GUANYLYLTRANSFERASE"/>
    <property type="match status" value="1"/>
</dbReference>
<evidence type="ECO:0000313" key="11">
    <source>
        <dbReference type="EMBL" id="OWQ91465.1"/>
    </source>
</evidence>
<dbReference type="Gene3D" id="3.90.550.10">
    <property type="entry name" value="Spore Coat Polysaccharide Biosynthesis Protein SpsA, Chain A"/>
    <property type="match status" value="1"/>
</dbReference>
<dbReference type="EC" id="2.7.7.77" evidence="8"/>
<comment type="subunit">
    <text evidence="8">Monomer.</text>
</comment>
<dbReference type="Pfam" id="PF12804">
    <property type="entry name" value="NTP_transf_3"/>
    <property type="match status" value="1"/>
</dbReference>
<dbReference type="PANTHER" id="PTHR19136:SF81">
    <property type="entry name" value="MOLYBDENUM COFACTOR GUANYLYLTRANSFERASE"/>
    <property type="match status" value="1"/>
</dbReference>
<evidence type="ECO:0000256" key="6">
    <source>
        <dbReference type="ARBA" id="ARBA00023134"/>
    </source>
</evidence>
<accession>A0A246JFS3</accession>
<feature type="binding site" evidence="8">
    <location>
        <begin position="13"/>
        <end position="15"/>
    </location>
    <ligand>
        <name>GTP</name>
        <dbReference type="ChEBI" id="CHEBI:37565"/>
    </ligand>
</feature>
<comment type="function">
    <text evidence="8">Transfers a GMP moiety from GTP to Mo-molybdopterin (Mo-MPT) cofactor (Moco or molybdenum cofactor) to form Mo-molybdopterin guanine dinucleotide (Mo-MGD) cofactor.</text>
</comment>
<keyword evidence="6 8" id="KW-0342">GTP-binding</keyword>
<dbReference type="CDD" id="cd02503">
    <property type="entry name" value="MobA"/>
    <property type="match status" value="1"/>
</dbReference>
<evidence type="ECO:0000259" key="10">
    <source>
        <dbReference type="Pfam" id="PF12804"/>
    </source>
</evidence>
<comment type="catalytic activity">
    <reaction evidence="8">
        <text>Mo-molybdopterin + GTP + H(+) = Mo-molybdopterin guanine dinucleotide + diphosphate</text>
        <dbReference type="Rhea" id="RHEA:34243"/>
        <dbReference type="ChEBI" id="CHEBI:15378"/>
        <dbReference type="ChEBI" id="CHEBI:33019"/>
        <dbReference type="ChEBI" id="CHEBI:37565"/>
        <dbReference type="ChEBI" id="CHEBI:71302"/>
        <dbReference type="ChEBI" id="CHEBI:71310"/>
        <dbReference type="EC" id="2.7.7.77"/>
    </reaction>
</comment>
<keyword evidence="7 8" id="KW-0501">Molybdenum cofactor biosynthesis</keyword>
<dbReference type="OrthoDB" id="9788394at2"/>
<keyword evidence="4 8" id="KW-0547">Nucleotide-binding</keyword>
<keyword evidence="2 8" id="KW-0808">Transferase</keyword>